<dbReference type="AlphaFoldDB" id="A0A0C9Q0V6"/>
<evidence type="ECO:0000256" key="2">
    <source>
        <dbReference type="SAM" id="MobiDB-lite"/>
    </source>
</evidence>
<feature type="coiled-coil region" evidence="1">
    <location>
        <begin position="125"/>
        <end position="173"/>
    </location>
</feature>
<gene>
    <name evidence="3" type="primary">DDB_G0290503_1</name>
    <name evidence="3" type="ORF">g.22494</name>
</gene>
<name>A0A0C9Q0V6_9HYME</name>
<feature type="region of interest" description="Disordered" evidence="2">
    <location>
        <begin position="900"/>
        <end position="949"/>
    </location>
</feature>
<feature type="region of interest" description="Disordered" evidence="2">
    <location>
        <begin position="489"/>
        <end position="519"/>
    </location>
</feature>
<feature type="coiled-coil region" evidence="1">
    <location>
        <begin position="218"/>
        <end position="382"/>
    </location>
</feature>
<reference evidence="3" key="1">
    <citation type="submission" date="2015-01" db="EMBL/GenBank/DDBJ databases">
        <title>Transcriptome Assembly of Fopius arisanus.</title>
        <authorList>
            <person name="Geib S."/>
        </authorList>
    </citation>
    <scope>NUCLEOTIDE SEQUENCE</scope>
</reference>
<feature type="coiled-coil region" evidence="1">
    <location>
        <begin position="551"/>
        <end position="645"/>
    </location>
</feature>
<accession>A0A0C9Q0V6</accession>
<dbReference type="EMBL" id="GBYB01007538">
    <property type="protein sequence ID" value="JAG77305.1"/>
    <property type="molecule type" value="Transcribed_RNA"/>
</dbReference>
<feature type="compositionally biased region" description="Basic and acidic residues" evidence="2">
    <location>
        <begin position="902"/>
        <end position="920"/>
    </location>
</feature>
<dbReference type="PANTHER" id="PTHR18956">
    <property type="entry name" value="HYALURONAN MEDIATED MOTILITY RECEPTOR"/>
    <property type="match status" value="1"/>
</dbReference>
<dbReference type="GO" id="GO:0005540">
    <property type="term" value="F:hyaluronic acid binding"/>
    <property type="evidence" value="ECO:0007669"/>
    <property type="project" value="InterPro"/>
</dbReference>
<dbReference type="InterPro" id="IPR026203">
    <property type="entry name" value="IHABP"/>
</dbReference>
<protein>
    <submittedName>
        <fullName evidence="3">DDB_G0290503_1 protein</fullName>
    </submittedName>
</protein>
<proteinExistence type="predicted"/>
<feature type="region of interest" description="Disordered" evidence="2">
    <location>
        <begin position="1"/>
        <end position="31"/>
    </location>
</feature>
<keyword evidence="1" id="KW-0175">Coiled coil</keyword>
<sequence length="949" mass="110568">MSFSKAKIQRFNELTSEAPPPGSYDPKFESNGKGFAVEKSARFNDNRSIASSADCNSVSSKGVAPLFSPKFRTPQLLKKRIPRAVPSSCPKAKTKLVLNPKESKYDTRDELADLKVECANKDKTIRDHEKCIEDMKIEMKRLEKSLHEVEEKQKNVEEQHKQDLESMANLQQDVLNSQDEKYNAELIFVRTQLLEVLEAKPKEHAACKEAEKALKSQVTDLSMKFQALKTELNEEREKSKAFDELYQKFQRLERGIEAREREFIEQLNEIEINKEIIVAELTDTIMENEKKLIEAREEVKQMRMTTTGLTEDLRTAGRNNEFLQLECERLRGESELLTNIQTTLEETLEVRQQAILNLQSQMSSLQCEMDELKAENEKIISDSHQQISDLMSNHDTEITDLSSKFLCKKHRFEAEKEADMKKLHELERKNQELLIKNHALIDEISEVQRKYEDLKISFREIENELDNEREFSDILEGNHQEEMRKLKEQMESIVNSQQEEEKSKNNSRNSEEPSEEQLLQEKLREREDKIVSLTTALEDLKVATATQESFSQSLQEELDRAEGELANKKKELKNLKEQIREETAEMVTRRRRFDVVMAENQATVAALSQRLAESTDELERVQEQLKSSEELITEQRDLLNNMRNSSKSVNEQLLSLIEKVNIKRLDELEESNLLEIETLKNLFESKIEELKNVSQSELMILQDECKKKESKNAELRREIEKMMEKISSIQNSLLSLEEQNDAHCIEISELQLSKAKVEQQLQRQIKESQAVEFSLESQVEKYRDMVKAAEDRADELAQIVQVMKSNQTKYEGLQRTIEEQKLLLEEEIKMRTIAEEKSRELKDSCERLRKDYQEIVDKYTEVIGQSSHKQRMKQINHLKDRIGSLEKELEEKKNVVEQQGRTIDRLQADERRRTFTKGKENFGAISKSPFGTPVSSPLKPLTPLRERNE</sequence>
<organism evidence="3">
    <name type="scientific">Fopius arisanus</name>
    <dbReference type="NCBI Taxonomy" id="64838"/>
    <lineage>
        <taxon>Eukaryota</taxon>
        <taxon>Metazoa</taxon>
        <taxon>Ecdysozoa</taxon>
        <taxon>Arthropoda</taxon>
        <taxon>Hexapoda</taxon>
        <taxon>Insecta</taxon>
        <taxon>Pterygota</taxon>
        <taxon>Neoptera</taxon>
        <taxon>Endopterygota</taxon>
        <taxon>Hymenoptera</taxon>
        <taxon>Apocrita</taxon>
        <taxon>Ichneumonoidea</taxon>
        <taxon>Braconidae</taxon>
        <taxon>Opiinae</taxon>
        <taxon>Fopius</taxon>
    </lineage>
</organism>
<evidence type="ECO:0000313" key="3">
    <source>
        <dbReference type="EMBL" id="JAG77305.1"/>
    </source>
</evidence>
<dbReference type="PANTHER" id="PTHR18956:SF6">
    <property type="entry name" value="HYALURONAN MEDIATED MOTILITY RECEPTOR"/>
    <property type="match status" value="1"/>
</dbReference>
<evidence type="ECO:0000256" key="1">
    <source>
        <dbReference type="SAM" id="Coils"/>
    </source>
</evidence>
<dbReference type="GO" id="GO:0016020">
    <property type="term" value="C:membrane"/>
    <property type="evidence" value="ECO:0007669"/>
    <property type="project" value="TreeGrafter"/>
</dbReference>